<reference evidence="3" key="1">
    <citation type="submission" date="2021-09" db="EMBL/GenBank/DDBJ databases">
        <title>A high-quality genome of the endoparasitic fungus Hirsutella rhossiliensis with a comparison of Hirsutella genomes reveals transposable elements contributing to genome size variation.</title>
        <authorList>
            <person name="Lin R."/>
            <person name="Jiao Y."/>
            <person name="Sun X."/>
            <person name="Ling J."/>
            <person name="Xie B."/>
            <person name="Cheng X."/>
        </authorList>
    </citation>
    <scope>NUCLEOTIDE SEQUENCE</scope>
    <source>
        <strain evidence="3">HR02</strain>
    </source>
</reference>
<feature type="compositionally biased region" description="Low complexity" evidence="1">
    <location>
        <begin position="195"/>
        <end position="204"/>
    </location>
</feature>
<name>A0A9P8SJT8_9HYPO</name>
<evidence type="ECO:0000256" key="1">
    <source>
        <dbReference type="SAM" id="MobiDB-lite"/>
    </source>
</evidence>
<feature type="region of interest" description="Disordered" evidence="1">
    <location>
        <begin position="1"/>
        <end position="261"/>
    </location>
</feature>
<comment type="caution">
    <text evidence="3">The sequence shown here is derived from an EMBL/GenBank/DDBJ whole genome shotgun (WGS) entry which is preliminary data.</text>
</comment>
<dbReference type="GeneID" id="68353627"/>
<feature type="compositionally biased region" description="Polar residues" evidence="1">
    <location>
        <begin position="110"/>
        <end position="125"/>
    </location>
</feature>
<feature type="compositionally biased region" description="Low complexity" evidence="1">
    <location>
        <begin position="41"/>
        <end position="61"/>
    </location>
</feature>
<feature type="domain" description="DUF8032" evidence="2">
    <location>
        <begin position="615"/>
        <end position="658"/>
    </location>
</feature>
<feature type="compositionally biased region" description="Low complexity" evidence="1">
    <location>
        <begin position="217"/>
        <end position="235"/>
    </location>
</feature>
<dbReference type="InterPro" id="IPR058345">
    <property type="entry name" value="DUF8032"/>
</dbReference>
<feature type="compositionally biased region" description="Gly residues" evidence="1">
    <location>
        <begin position="441"/>
        <end position="453"/>
    </location>
</feature>
<feature type="compositionally biased region" description="Gly residues" evidence="1">
    <location>
        <begin position="404"/>
        <end position="429"/>
    </location>
</feature>
<evidence type="ECO:0000313" key="3">
    <source>
        <dbReference type="EMBL" id="KAH0964070.1"/>
    </source>
</evidence>
<keyword evidence="3" id="KW-0689">Ribosomal protein</keyword>
<keyword evidence="4" id="KW-1185">Reference proteome</keyword>
<gene>
    <name evidence="3" type="ORF">HRG_04498</name>
</gene>
<feature type="domain" description="DUF8032" evidence="2">
    <location>
        <begin position="270"/>
        <end position="364"/>
    </location>
</feature>
<protein>
    <submittedName>
        <fullName evidence="3">Ribosomal protein l24e</fullName>
    </submittedName>
</protein>
<organism evidence="3 4">
    <name type="scientific">Hirsutella rhossiliensis</name>
    <dbReference type="NCBI Taxonomy" id="111463"/>
    <lineage>
        <taxon>Eukaryota</taxon>
        <taxon>Fungi</taxon>
        <taxon>Dikarya</taxon>
        <taxon>Ascomycota</taxon>
        <taxon>Pezizomycotina</taxon>
        <taxon>Sordariomycetes</taxon>
        <taxon>Hypocreomycetidae</taxon>
        <taxon>Hypocreales</taxon>
        <taxon>Ophiocordycipitaceae</taxon>
        <taxon>Hirsutella</taxon>
    </lineage>
</organism>
<dbReference type="GO" id="GO:0005840">
    <property type="term" value="C:ribosome"/>
    <property type="evidence" value="ECO:0007669"/>
    <property type="project" value="UniProtKB-KW"/>
</dbReference>
<feature type="compositionally biased region" description="Polar residues" evidence="1">
    <location>
        <begin position="136"/>
        <end position="160"/>
    </location>
</feature>
<dbReference type="Proteomes" id="UP000824596">
    <property type="component" value="Unassembled WGS sequence"/>
</dbReference>
<dbReference type="Pfam" id="PF26087">
    <property type="entry name" value="DUF8032"/>
    <property type="match status" value="2"/>
</dbReference>
<feature type="compositionally biased region" description="Polar residues" evidence="1">
    <location>
        <begin position="74"/>
        <end position="90"/>
    </location>
</feature>
<feature type="region of interest" description="Disordered" evidence="1">
    <location>
        <begin position="380"/>
        <end position="480"/>
    </location>
</feature>
<dbReference type="AlphaFoldDB" id="A0A9P8SJT8"/>
<evidence type="ECO:0000259" key="2">
    <source>
        <dbReference type="Pfam" id="PF26087"/>
    </source>
</evidence>
<dbReference type="EMBL" id="JAIZPD010000004">
    <property type="protein sequence ID" value="KAH0964070.1"/>
    <property type="molecule type" value="Genomic_DNA"/>
</dbReference>
<feature type="compositionally biased region" description="Polar residues" evidence="1">
    <location>
        <begin position="174"/>
        <end position="194"/>
    </location>
</feature>
<sequence>MQHHPHHQQQGPPPSQHLHHSRPPSIVHQHQQQPQHHHAQGHAQPHQHPQPSSQAQHHQSANTQDNLGYYNHPSPYSTPGANSGYTSADTSDMMAAAQMPRPPYPPMSYHTPQSNSPASVASPSQHDQHRSIYGQPPSQHLQQSMYYQPQPHYQSMQPHPSASPYAQHAHHPQPSMTSQPNMMMSHAAPQNQMTHHAAQQHAQQSGMTGSPRPKIEPQQTQHQLQQTQHQQTAPPLQSPGNQAAGINPNAAPGPIPATTPLVVRQDGNGVQWIAFEYSRDRVKMEYTIRCDVESVNTDELSPEFKQENCVYPRACCAKDQYRGNRLMYETDCNRVGWALAQLNPPLRGKRGLIQRAVDSWRNSNQDPRLRSRRVRRMAKMNNRKHVQGTPTPHPGAAHMPGPGGPAGLSAGGPMGPGGAPAMGKPGLGNMGQAMHHHAGGHADGGAPGGGDEVGTGNSYEEQHHHQAPTAPGHPGGDDVRQAHVFAGRSHADEPDGLFPDIPEAKKRKFILVEDSVRGSRLRVRVTLDGVDTNEIPDSFRKGASVYPRSYFPREMQSPPPSATGSRFFAEDLSDDGIQETEGRDVSHHRAPKPIGEVVKVTMAEGQDGEATIPRTRNSRRGKEVRLNDLAYRMAWLQSRVFAGRTVFLQRALDCYRNKTRAAIEGTMQDVAAVAPYYETRAGKRKWNDRRKRGEESDD</sequence>
<dbReference type="PANTHER" id="PTHR22949:SF0">
    <property type="entry name" value="RE27538P"/>
    <property type="match status" value="1"/>
</dbReference>
<dbReference type="RefSeq" id="XP_044721583.1">
    <property type="nucleotide sequence ID" value="XM_044862969.1"/>
</dbReference>
<keyword evidence="3" id="KW-0687">Ribonucleoprotein</keyword>
<accession>A0A9P8SJT8</accession>
<dbReference type="OrthoDB" id="5599902at2759"/>
<proteinExistence type="predicted"/>
<evidence type="ECO:0000313" key="4">
    <source>
        <dbReference type="Proteomes" id="UP000824596"/>
    </source>
</evidence>
<dbReference type="PANTHER" id="PTHR22949">
    <property type="entry name" value="WHITE COLLAR 2 PROTEIN WC2"/>
    <property type="match status" value="1"/>
</dbReference>